<evidence type="ECO:0000313" key="3">
    <source>
        <dbReference type="Proteomes" id="UP001562357"/>
    </source>
</evidence>
<feature type="region of interest" description="Disordered" evidence="1">
    <location>
        <begin position="1"/>
        <end position="28"/>
    </location>
</feature>
<evidence type="ECO:0000313" key="2">
    <source>
        <dbReference type="EMBL" id="GAB0138729.1"/>
    </source>
</evidence>
<name>A0ABQ0CZ48_9HYPO</name>
<reference evidence="3" key="1">
    <citation type="submission" date="2024-06" db="EMBL/GenBank/DDBJ databases">
        <title>Draft Genome Sequences of Epichloe bromicola Strains Isolated from Elymus ciliaris.</title>
        <authorList>
            <consortium name="Epichloe bromicola genome sequencing consortium"/>
            <person name="Miura A."/>
            <person name="Imano S."/>
            <person name="Ashida A."/>
            <person name="Sato I."/>
            <person name="Chiba S."/>
            <person name="Tanaka A."/>
            <person name="Camagna M."/>
            <person name="Takemoto D."/>
        </authorList>
    </citation>
    <scope>NUCLEOTIDE SEQUENCE [LARGE SCALE GENOMIC DNA]</scope>
    <source>
        <strain evidence="3">DP</strain>
    </source>
</reference>
<dbReference type="EMBL" id="BAAFGZ010000474">
    <property type="protein sequence ID" value="GAB0138729.1"/>
    <property type="molecule type" value="Genomic_DNA"/>
</dbReference>
<gene>
    <name evidence="2" type="primary">g6954</name>
    <name evidence="2" type="ORF">EsDP_00006954</name>
</gene>
<evidence type="ECO:0000256" key="1">
    <source>
        <dbReference type="SAM" id="MobiDB-lite"/>
    </source>
</evidence>
<organism evidence="2 3">
    <name type="scientific">Epichloe bromicola</name>
    <dbReference type="NCBI Taxonomy" id="79588"/>
    <lineage>
        <taxon>Eukaryota</taxon>
        <taxon>Fungi</taxon>
        <taxon>Dikarya</taxon>
        <taxon>Ascomycota</taxon>
        <taxon>Pezizomycotina</taxon>
        <taxon>Sordariomycetes</taxon>
        <taxon>Hypocreomycetidae</taxon>
        <taxon>Hypocreales</taxon>
        <taxon>Clavicipitaceae</taxon>
        <taxon>Epichloe</taxon>
    </lineage>
</organism>
<proteinExistence type="predicted"/>
<sequence>MAAQTSQAPPAAFVAPESEVRDDSSRSPSLNQLLRRHCRERLVVTPLHWTERHLDLLGFSFDEPRPAETDVEIQVEDPSYRPFSRFVVDRWGDQGRVFCMTSLLEDPNYPLRWLQPTFRRPARWVQDPPPFTGSSDCISFYFNSRTATRLACRLFGYWEGLQDSPKPSMLVLVGYLDLQYLVESRARSLTSYQGNDRRGCSKTFSLFRRKLAQVTPKDPWRDPYVVALLIAIAQRQRRNLRRPQPEDGAFAFSPKLVLSSRKDRQRLFVYTSEIPSSFLDTLDNPTMTPASPFDMAVGVTEVQYEPYASLRERLFQILLPRWKNIHLIDDDADPTPLV</sequence>
<keyword evidence="3" id="KW-1185">Reference proteome</keyword>
<dbReference type="Proteomes" id="UP001562357">
    <property type="component" value="Unassembled WGS sequence"/>
</dbReference>
<accession>A0ABQ0CZ48</accession>
<comment type="caution">
    <text evidence="2">The sequence shown here is derived from an EMBL/GenBank/DDBJ whole genome shotgun (WGS) entry which is preliminary data.</text>
</comment>
<protein>
    <submittedName>
        <fullName evidence="2">Uncharacterized protein</fullName>
    </submittedName>
</protein>